<accession>C8W494</accession>
<evidence type="ECO:0000313" key="12">
    <source>
        <dbReference type="EMBL" id="ACV61962.1"/>
    </source>
</evidence>
<dbReference type="InterPro" id="IPR003730">
    <property type="entry name" value="Cu_polyphenol_OxRdtase"/>
</dbReference>
<dbReference type="STRING" id="485916.Dtox_1076"/>
<keyword evidence="13" id="KW-1185">Reference proteome</keyword>
<dbReference type="GO" id="GO:0016787">
    <property type="term" value="F:hydrolase activity"/>
    <property type="evidence" value="ECO:0007669"/>
    <property type="project" value="UniProtKB-KW"/>
</dbReference>
<sequence length="273" mass="30034">MSDNSSDTVREDLEYYSFKLLEAIPGLVHAFTTRRGGISEAEYKSLNMAFHVGDSEQAVLENRSRVCSKLGLNPVHLVAGQQTHDDLVAVVGLEHRGAGALSYASSLPGTDALITNQPGVPLSSYYADCVPLFIVDPVKSVIGLAHAGWRGTVLRIAEKTVKEMRRVFGSRPVECLAVVGPSIGPCCYEVDSRVTGQLQASFPYWSELVEATLPGKYRFDLWQANYRVFLDAGLRPENIYVSKLCTGCNTDIFYSYRAENGHTGRMASLMMLR</sequence>
<comment type="catalytic activity">
    <reaction evidence="9">
        <text>adenosine + phosphate = alpha-D-ribose 1-phosphate + adenine</text>
        <dbReference type="Rhea" id="RHEA:27642"/>
        <dbReference type="ChEBI" id="CHEBI:16335"/>
        <dbReference type="ChEBI" id="CHEBI:16708"/>
        <dbReference type="ChEBI" id="CHEBI:43474"/>
        <dbReference type="ChEBI" id="CHEBI:57720"/>
        <dbReference type="EC" id="2.4.2.1"/>
    </reaction>
    <physiologicalReaction direction="left-to-right" evidence="9">
        <dbReference type="Rhea" id="RHEA:27643"/>
    </physiologicalReaction>
</comment>
<gene>
    <name evidence="12" type="ordered locus">Dtox_1076</name>
</gene>
<dbReference type="AlphaFoldDB" id="C8W494"/>
<dbReference type="EMBL" id="CP001720">
    <property type="protein sequence ID" value="ACV61962.1"/>
    <property type="molecule type" value="Genomic_DNA"/>
</dbReference>
<dbReference type="NCBIfam" id="TIGR00726">
    <property type="entry name" value="peptidoglycan editing factor PgeF"/>
    <property type="match status" value="1"/>
</dbReference>
<dbReference type="HOGENOM" id="CLU_065784_0_0_9"/>
<dbReference type="GO" id="GO:0017061">
    <property type="term" value="F:S-methyl-5-thioadenosine phosphorylase activity"/>
    <property type="evidence" value="ECO:0007669"/>
    <property type="project" value="UniProtKB-EC"/>
</dbReference>
<dbReference type="KEGG" id="dae:Dtox_1076"/>
<evidence type="ECO:0000256" key="1">
    <source>
        <dbReference type="ARBA" id="ARBA00000553"/>
    </source>
</evidence>
<dbReference type="GO" id="GO:0005507">
    <property type="term" value="F:copper ion binding"/>
    <property type="evidence" value="ECO:0007669"/>
    <property type="project" value="TreeGrafter"/>
</dbReference>
<reference evidence="12 13" key="1">
    <citation type="journal article" date="2009" name="Stand. Genomic Sci.">
        <title>Complete genome sequence of Desulfotomaculum acetoxidans type strain (5575).</title>
        <authorList>
            <person name="Spring S."/>
            <person name="Lapidus A."/>
            <person name="Schroder M."/>
            <person name="Gleim D."/>
            <person name="Sims D."/>
            <person name="Meincke L."/>
            <person name="Glavina Del Rio T."/>
            <person name="Tice H."/>
            <person name="Copeland A."/>
            <person name="Cheng J.F."/>
            <person name="Lucas S."/>
            <person name="Chen F."/>
            <person name="Nolan M."/>
            <person name="Bruce D."/>
            <person name="Goodwin L."/>
            <person name="Pitluck S."/>
            <person name="Ivanova N."/>
            <person name="Mavromatis K."/>
            <person name="Mikhailova N."/>
            <person name="Pati A."/>
            <person name="Chen A."/>
            <person name="Palaniappan K."/>
            <person name="Land M."/>
            <person name="Hauser L."/>
            <person name="Chang Y.J."/>
            <person name="Jeffries C.D."/>
            <person name="Chain P."/>
            <person name="Saunders E."/>
            <person name="Brettin T."/>
            <person name="Detter J.C."/>
            <person name="Goker M."/>
            <person name="Bristow J."/>
            <person name="Eisen J.A."/>
            <person name="Markowitz V."/>
            <person name="Hugenholtz P."/>
            <person name="Kyrpides N.C."/>
            <person name="Klenk H.P."/>
            <person name="Han C."/>
        </authorList>
    </citation>
    <scope>NUCLEOTIDE SEQUENCE [LARGE SCALE GENOMIC DNA]</scope>
    <source>
        <strain evidence="13">ATCC 49208 / DSM 771 / VKM B-1644</strain>
    </source>
</reference>
<keyword evidence="7" id="KW-0862">Zinc</keyword>
<dbReference type="RefSeq" id="WP_015756677.1">
    <property type="nucleotide sequence ID" value="NC_013216.1"/>
</dbReference>
<evidence type="ECO:0000256" key="10">
    <source>
        <dbReference type="ARBA" id="ARBA00049893"/>
    </source>
</evidence>
<dbReference type="InterPro" id="IPR011324">
    <property type="entry name" value="Cytotoxic_necrot_fac-like_cat"/>
</dbReference>
<evidence type="ECO:0000256" key="11">
    <source>
        <dbReference type="RuleBase" id="RU361274"/>
    </source>
</evidence>
<dbReference type="InterPro" id="IPR038371">
    <property type="entry name" value="Cu_polyphenol_OxRdtase_sf"/>
</dbReference>
<evidence type="ECO:0000256" key="9">
    <source>
        <dbReference type="ARBA" id="ARBA00048968"/>
    </source>
</evidence>
<keyword evidence="5" id="KW-0479">Metal-binding</keyword>
<comment type="function">
    <text evidence="2">Purine nucleoside enzyme that catalyzes the phosphorolysis of adenosine and inosine nucleosides, yielding D-ribose 1-phosphate and the respective free bases, adenine and hypoxanthine. Also catalyzes the phosphorolysis of S-methyl-5'-thioadenosine into adenine and S-methyl-5-thio-alpha-D-ribose 1-phosphate. Also has adenosine deaminase activity.</text>
</comment>
<dbReference type="Gene3D" id="3.60.140.10">
    <property type="entry name" value="CNF1/YfiH-like putative cysteine hydrolases"/>
    <property type="match status" value="1"/>
</dbReference>
<dbReference type="PANTHER" id="PTHR30616:SF2">
    <property type="entry name" value="PURINE NUCLEOSIDE PHOSPHORYLASE LACC1"/>
    <property type="match status" value="1"/>
</dbReference>
<proteinExistence type="inferred from homology"/>
<protein>
    <recommendedName>
        <fullName evidence="11">Purine nucleoside phosphorylase</fullName>
    </recommendedName>
</protein>
<evidence type="ECO:0000256" key="7">
    <source>
        <dbReference type="ARBA" id="ARBA00022833"/>
    </source>
</evidence>
<comment type="catalytic activity">
    <reaction evidence="10">
        <text>S-methyl-5'-thioadenosine + phosphate = 5-(methylsulfanyl)-alpha-D-ribose 1-phosphate + adenine</text>
        <dbReference type="Rhea" id="RHEA:11852"/>
        <dbReference type="ChEBI" id="CHEBI:16708"/>
        <dbReference type="ChEBI" id="CHEBI:17509"/>
        <dbReference type="ChEBI" id="CHEBI:43474"/>
        <dbReference type="ChEBI" id="CHEBI:58533"/>
        <dbReference type="EC" id="2.4.2.28"/>
    </reaction>
    <physiologicalReaction direction="left-to-right" evidence="10">
        <dbReference type="Rhea" id="RHEA:11853"/>
    </physiologicalReaction>
</comment>
<evidence type="ECO:0000256" key="8">
    <source>
        <dbReference type="ARBA" id="ARBA00047989"/>
    </source>
</evidence>
<dbReference type="Pfam" id="PF02578">
    <property type="entry name" value="Cu-oxidase_4"/>
    <property type="match status" value="1"/>
</dbReference>
<dbReference type="Proteomes" id="UP000002217">
    <property type="component" value="Chromosome"/>
</dbReference>
<dbReference type="OrthoDB" id="4279at2"/>
<evidence type="ECO:0000256" key="3">
    <source>
        <dbReference type="ARBA" id="ARBA00007353"/>
    </source>
</evidence>
<dbReference type="SUPFAM" id="SSF64438">
    <property type="entry name" value="CNF1/YfiH-like putative cysteine hydrolases"/>
    <property type="match status" value="1"/>
</dbReference>
<organism evidence="12 13">
    <name type="scientific">Desulfofarcimen acetoxidans (strain ATCC 49208 / DSM 771 / KCTC 5769 / VKM B-1644 / 5575)</name>
    <name type="common">Desulfotomaculum acetoxidans</name>
    <dbReference type="NCBI Taxonomy" id="485916"/>
    <lineage>
        <taxon>Bacteria</taxon>
        <taxon>Bacillati</taxon>
        <taxon>Bacillota</taxon>
        <taxon>Clostridia</taxon>
        <taxon>Eubacteriales</taxon>
        <taxon>Peptococcaceae</taxon>
        <taxon>Desulfofarcimen</taxon>
    </lineage>
</organism>
<dbReference type="PANTHER" id="PTHR30616">
    <property type="entry name" value="UNCHARACTERIZED PROTEIN YFIH"/>
    <property type="match status" value="1"/>
</dbReference>
<keyword evidence="6" id="KW-0378">Hydrolase</keyword>
<dbReference type="eggNOG" id="COG1496">
    <property type="taxonomic scope" value="Bacteria"/>
</dbReference>
<evidence type="ECO:0000256" key="4">
    <source>
        <dbReference type="ARBA" id="ARBA00022679"/>
    </source>
</evidence>
<evidence type="ECO:0000256" key="5">
    <source>
        <dbReference type="ARBA" id="ARBA00022723"/>
    </source>
</evidence>
<comment type="similarity">
    <text evidence="3 11">Belongs to the purine nucleoside phosphorylase YfiH/LACC1 family.</text>
</comment>
<comment type="catalytic activity">
    <reaction evidence="8">
        <text>adenosine + H2O + H(+) = inosine + NH4(+)</text>
        <dbReference type="Rhea" id="RHEA:24408"/>
        <dbReference type="ChEBI" id="CHEBI:15377"/>
        <dbReference type="ChEBI" id="CHEBI:15378"/>
        <dbReference type="ChEBI" id="CHEBI:16335"/>
        <dbReference type="ChEBI" id="CHEBI:17596"/>
        <dbReference type="ChEBI" id="CHEBI:28938"/>
        <dbReference type="EC" id="3.5.4.4"/>
    </reaction>
    <physiologicalReaction direction="left-to-right" evidence="8">
        <dbReference type="Rhea" id="RHEA:24409"/>
    </physiologicalReaction>
</comment>
<evidence type="ECO:0000256" key="6">
    <source>
        <dbReference type="ARBA" id="ARBA00022801"/>
    </source>
</evidence>
<name>C8W494_DESAS</name>
<keyword evidence="4" id="KW-0808">Transferase</keyword>
<comment type="catalytic activity">
    <reaction evidence="1">
        <text>inosine + phosphate = alpha-D-ribose 1-phosphate + hypoxanthine</text>
        <dbReference type="Rhea" id="RHEA:27646"/>
        <dbReference type="ChEBI" id="CHEBI:17368"/>
        <dbReference type="ChEBI" id="CHEBI:17596"/>
        <dbReference type="ChEBI" id="CHEBI:43474"/>
        <dbReference type="ChEBI" id="CHEBI:57720"/>
        <dbReference type="EC" id="2.4.2.1"/>
    </reaction>
    <physiologicalReaction direction="left-to-right" evidence="1">
        <dbReference type="Rhea" id="RHEA:27647"/>
    </physiologicalReaction>
</comment>
<evidence type="ECO:0000313" key="13">
    <source>
        <dbReference type="Proteomes" id="UP000002217"/>
    </source>
</evidence>
<evidence type="ECO:0000256" key="2">
    <source>
        <dbReference type="ARBA" id="ARBA00003215"/>
    </source>
</evidence>
<dbReference type="CDD" id="cd16833">
    <property type="entry name" value="YfiH"/>
    <property type="match status" value="1"/>
</dbReference>